<evidence type="ECO:0000256" key="2">
    <source>
        <dbReference type="ARBA" id="ARBA00007646"/>
    </source>
</evidence>
<keyword evidence="4" id="KW-0804">Transcription</keyword>
<dbReference type="Pfam" id="PF02291">
    <property type="entry name" value="TFIID-31kDa"/>
    <property type="match status" value="1"/>
</dbReference>
<comment type="similarity">
    <text evidence="2">Belongs to the TAF9 family.</text>
</comment>
<evidence type="ECO:0000313" key="7">
    <source>
        <dbReference type="EMBL" id="KMZ62302.1"/>
    </source>
</evidence>
<reference evidence="8" key="1">
    <citation type="journal article" date="2016" name="Nature">
        <title>The genome of the seagrass Zostera marina reveals angiosperm adaptation to the sea.</title>
        <authorList>
            <person name="Olsen J.L."/>
            <person name="Rouze P."/>
            <person name="Verhelst B."/>
            <person name="Lin Y.-C."/>
            <person name="Bayer T."/>
            <person name="Collen J."/>
            <person name="Dattolo E."/>
            <person name="De Paoli E."/>
            <person name="Dittami S."/>
            <person name="Maumus F."/>
            <person name="Michel G."/>
            <person name="Kersting A."/>
            <person name="Lauritano C."/>
            <person name="Lohaus R."/>
            <person name="Toepel M."/>
            <person name="Tonon T."/>
            <person name="Vanneste K."/>
            <person name="Amirebrahimi M."/>
            <person name="Brakel J."/>
            <person name="Bostroem C."/>
            <person name="Chovatia M."/>
            <person name="Grimwood J."/>
            <person name="Jenkins J.W."/>
            <person name="Jueterbock A."/>
            <person name="Mraz A."/>
            <person name="Stam W.T."/>
            <person name="Tice H."/>
            <person name="Bornberg-Bauer E."/>
            <person name="Green P.J."/>
            <person name="Pearson G.A."/>
            <person name="Procaccini G."/>
            <person name="Duarte C.M."/>
            <person name="Schmutz J."/>
            <person name="Reusch T.B.H."/>
            <person name="Van de Peer Y."/>
        </authorList>
    </citation>
    <scope>NUCLEOTIDE SEQUENCE [LARGE SCALE GENOMIC DNA]</scope>
    <source>
        <strain evidence="8">cv. Finnish</strain>
    </source>
</reference>
<dbReference type="InterPro" id="IPR051431">
    <property type="entry name" value="TFIID_subunit_9"/>
</dbReference>
<dbReference type="OMA" id="RENNGVW"/>
<keyword evidence="3" id="KW-0805">Transcription regulation</keyword>
<dbReference type="InterPro" id="IPR003162">
    <property type="entry name" value="TFIID-31"/>
</dbReference>
<dbReference type="OrthoDB" id="341924at2759"/>
<dbReference type="GO" id="GO:0046982">
    <property type="term" value="F:protein heterodimerization activity"/>
    <property type="evidence" value="ECO:0007669"/>
    <property type="project" value="InterPro"/>
</dbReference>
<dbReference type="Gene3D" id="1.10.20.10">
    <property type="entry name" value="Histone, subunit A"/>
    <property type="match status" value="1"/>
</dbReference>
<organism evidence="7 8">
    <name type="scientific">Zostera marina</name>
    <name type="common">Eelgrass</name>
    <dbReference type="NCBI Taxonomy" id="29655"/>
    <lineage>
        <taxon>Eukaryota</taxon>
        <taxon>Viridiplantae</taxon>
        <taxon>Streptophyta</taxon>
        <taxon>Embryophyta</taxon>
        <taxon>Tracheophyta</taxon>
        <taxon>Spermatophyta</taxon>
        <taxon>Magnoliopsida</taxon>
        <taxon>Liliopsida</taxon>
        <taxon>Zosteraceae</taxon>
        <taxon>Zostera</taxon>
    </lineage>
</organism>
<evidence type="ECO:0000256" key="6">
    <source>
        <dbReference type="SAM" id="MobiDB-lite"/>
    </source>
</evidence>
<feature type="compositionally biased region" description="Polar residues" evidence="6">
    <location>
        <begin position="193"/>
        <end position="212"/>
    </location>
</feature>
<protein>
    <submittedName>
        <fullName evidence="7">Transcription initiation factor TFIID subunit</fullName>
    </submittedName>
</protein>
<name>A0A0K9P232_ZOSMR</name>
<dbReference type="AlphaFoldDB" id="A0A0K9P232"/>
<keyword evidence="5" id="KW-0539">Nucleus</keyword>
<gene>
    <name evidence="7" type="ORF">ZOSMA_477G00170</name>
</gene>
<evidence type="ECO:0000256" key="4">
    <source>
        <dbReference type="ARBA" id="ARBA00023163"/>
    </source>
</evidence>
<dbReference type="PANTHER" id="PTHR48068">
    <property type="entry name" value="TAF9 RNA POLYMERASE II, TATA BOX-BINDING PROTEIN (TBP)-ASSOCIATED FACTOR"/>
    <property type="match status" value="1"/>
</dbReference>
<dbReference type="GO" id="GO:0005669">
    <property type="term" value="C:transcription factor TFIID complex"/>
    <property type="evidence" value="ECO:0000318"/>
    <property type="project" value="GO_Central"/>
</dbReference>
<evidence type="ECO:0000256" key="1">
    <source>
        <dbReference type="ARBA" id="ARBA00004123"/>
    </source>
</evidence>
<feature type="region of interest" description="Disordered" evidence="6">
    <location>
        <begin position="185"/>
        <end position="222"/>
    </location>
</feature>
<dbReference type="GO" id="GO:0000124">
    <property type="term" value="C:SAGA complex"/>
    <property type="evidence" value="ECO:0000318"/>
    <property type="project" value="GO_Central"/>
</dbReference>
<dbReference type="PANTHER" id="PTHR48068:SF4">
    <property type="entry name" value="TATA-BOX BINDING PROTEIN ASSOCIATED FACTOR 9"/>
    <property type="match status" value="1"/>
</dbReference>
<keyword evidence="7" id="KW-0648">Protein biosynthesis</keyword>
<evidence type="ECO:0000256" key="3">
    <source>
        <dbReference type="ARBA" id="ARBA00023015"/>
    </source>
</evidence>
<keyword evidence="7" id="KW-0396">Initiation factor</keyword>
<dbReference type="SUPFAM" id="SSF47113">
    <property type="entry name" value="Histone-fold"/>
    <property type="match status" value="1"/>
</dbReference>
<dbReference type="FunFam" id="1.10.20.10:FF:000018">
    <property type="entry name" value="Transcription initiation factor TFIID subunit 9"/>
    <property type="match status" value="1"/>
</dbReference>
<dbReference type="EMBL" id="LFYR01001385">
    <property type="protein sequence ID" value="KMZ62302.1"/>
    <property type="molecule type" value="Genomic_DNA"/>
</dbReference>
<dbReference type="GO" id="GO:0051123">
    <property type="term" value="P:RNA polymerase II preinitiation complex assembly"/>
    <property type="evidence" value="ECO:0000318"/>
    <property type="project" value="GO_Central"/>
</dbReference>
<sequence>MDHGVVSLANSKILAVIGPKSDSSTPHSFHKQNTDAVIRENNGVWENETLPKDARIIKFILKSMGVEKYEPRVIWQFLELSYRYVKEVLSDAQIYSNHASKSSIDVDDVKLAIQNSTNSIVSPQLPSHDILIELAKSKNKLPLPKLIGNGGMRILPEQDTLINPNYQLFIPEQHCTGSDVDVEIEEEDEHADTSGNPNPNQIPVTNVTSPVSQYHVKEEQQQQVKQQRVSFFITAAKRSKNSSDLTMFRND</sequence>
<evidence type="ECO:0000313" key="8">
    <source>
        <dbReference type="Proteomes" id="UP000036987"/>
    </source>
</evidence>
<dbReference type="GO" id="GO:0003713">
    <property type="term" value="F:transcription coactivator activity"/>
    <property type="evidence" value="ECO:0000318"/>
    <property type="project" value="GO_Central"/>
</dbReference>
<comment type="subcellular location">
    <subcellularLocation>
        <location evidence="1">Nucleus</location>
    </subcellularLocation>
</comment>
<dbReference type="STRING" id="29655.A0A0K9P232"/>
<proteinExistence type="inferred from homology"/>
<dbReference type="GO" id="GO:0003743">
    <property type="term" value="F:translation initiation factor activity"/>
    <property type="evidence" value="ECO:0007669"/>
    <property type="project" value="UniProtKB-KW"/>
</dbReference>
<comment type="caution">
    <text evidence="7">The sequence shown here is derived from an EMBL/GenBank/DDBJ whole genome shotgun (WGS) entry which is preliminary data.</text>
</comment>
<accession>A0A0K9P232</accession>
<keyword evidence="8" id="KW-1185">Reference proteome</keyword>
<dbReference type="InterPro" id="IPR009072">
    <property type="entry name" value="Histone-fold"/>
</dbReference>
<evidence type="ECO:0000256" key="5">
    <source>
        <dbReference type="ARBA" id="ARBA00023242"/>
    </source>
</evidence>
<dbReference type="Proteomes" id="UP000036987">
    <property type="component" value="Unassembled WGS sequence"/>
</dbReference>
<dbReference type="CDD" id="cd07979">
    <property type="entry name" value="HFD_TAF9"/>
    <property type="match status" value="1"/>
</dbReference>